<evidence type="ECO:0000256" key="5">
    <source>
        <dbReference type="ARBA" id="ARBA00023136"/>
    </source>
</evidence>
<dbReference type="Proteomes" id="UP000477386">
    <property type="component" value="Unassembled WGS sequence"/>
</dbReference>
<dbReference type="GO" id="GO:0022857">
    <property type="term" value="F:transmembrane transporter activity"/>
    <property type="evidence" value="ECO:0007669"/>
    <property type="project" value="TreeGrafter"/>
</dbReference>
<feature type="transmembrane region" description="Helical" evidence="6">
    <location>
        <begin position="425"/>
        <end position="445"/>
    </location>
</feature>
<keyword evidence="5 6" id="KW-0472">Membrane</keyword>
<feature type="transmembrane region" description="Helical" evidence="6">
    <location>
        <begin position="21"/>
        <end position="42"/>
    </location>
</feature>
<protein>
    <submittedName>
        <fullName evidence="9">FtsX-like permease family protein</fullName>
    </submittedName>
</protein>
<evidence type="ECO:0000256" key="3">
    <source>
        <dbReference type="ARBA" id="ARBA00022692"/>
    </source>
</evidence>
<feature type="transmembrane region" description="Helical" evidence="6">
    <location>
        <begin position="377"/>
        <end position="400"/>
    </location>
</feature>
<proteinExistence type="predicted"/>
<keyword evidence="3 6" id="KW-0812">Transmembrane</keyword>
<dbReference type="PANTHER" id="PTHR30572:SF18">
    <property type="entry name" value="ABC-TYPE MACROLIDE FAMILY EXPORT SYSTEM PERMEASE COMPONENT 2"/>
    <property type="match status" value="1"/>
</dbReference>
<evidence type="ECO:0000259" key="7">
    <source>
        <dbReference type="Pfam" id="PF02687"/>
    </source>
</evidence>
<gene>
    <name evidence="9" type="ORF">GK091_20455</name>
</gene>
<evidence type="ECO:0000313" key="10">
    <source>
        <dbReference type="Proteomes" id="UP000477386"/>
    </source>
</evidence>
<comment type="subcellular location">
    <subcellularLocation>
        <location evidence="1">Cell membrane</location>
        <topology evidence="1">Multi-pass membrane protein</topology>
    </subcellularLocation>
</comment>
<feature type="transmembrane region" description="Helical" evidence="6">
    <location>
        <begin position="723"/>
        <end position="744"/>
    </location>
</feature>
<evidence type="ECO:0000256" key="4">
    <source>
        <dbReference type="ARBA" id="ARBA00022989"/>
    </source>
</evidence>
<dbReference type="GO" id="GO:0005886">
    <property type="term" value="C:plasma membrane"/>
    <property type="evidence" value="ECO:0007669"/>
    <property type="project" value="UniProtKB-SubCell"/>
</dbReference>
<evidence type="ECO:0000259" key="8">
    <source>
        <dbReference type="Pfam" id="PF12704"/>
    </source>
</evidence>
<name>A0A6M0IPH4_9BACT</name>
<dbReference type="InterPro" id="IPR050250">
    <property type="entry name" value="Macrolide_Exporter_MacB"/>
</dbReference>
<keyword evidence="10" id="KW-1185">Reference proteome</keyword>
<organism evidence="9 10">
    <name type="scientific">Spirosoma agri</name>
    <dbReference type="NCBI Taxonomy" id="1987381"/>
    <lineage>
        <taxon>Bacteria</taxon>
        <taxon>Pseudomonadati</taxon>
        <taxon>Bacteroidota</taxon>
        <taxon>Cytophagia</taxon>
        <taxon>Cytophagales</taxon>
        <taxon>Cytophagaceae</taxon>
        <taxon>Spirosoma</taxon>
    </lineage>
</organism>
<feature type="domain" description="ABC3 transporter permease C-terminal" evidence="7">
    <location>
        <begin position="289"/>
        <end position="402"/>
    </location>
</feature>
<sequence>MIKNYLKIAWRGLRKNKGFSFINITGLAVGMAVAMLIELWVWDELTFDRFYDNESRLYRVMLNRTANGTTTTQSNGPLPLVDALRNEVPEIKSVTESLTTSLQADDGLQVGETKILRKRQHVGEQFLQQFRFPMRHGNWTTSLRDPNSIVLTEETASALFGAADPMGKLVRLNNQFDLKVTGVLTKLPANTAWDFQFLVPFRQYELNTPWMSGSRMDWNNNAINLLVELQPNVDDKALAPKLKGIIKRHYPESIFEVFLHPVSKWHLYDEFQNGKNVGGFIGYVRLFGLVGLFVLLIACINFMNLSTARSEKRAKEVGIRKSAGSLRSQLIGQFLIESLLVAGLALVLSLLLVLATLGLFNGLTQKQLSLPWREPVFWLLTLGFTLITGLLAGSYPAFYLSSFQAIRVLKGSVHTGRRANWPRKLLVVAQFTVSITFIISMVVVYQQIQYAKQRPVGYNPDRLMMVSLTADLSRNYEAVRNALIRSGVVERVTKASSPATTILNDTRIDWAGKASDEIMRVNLVSTSPDYLNTMDTKLIAGRDFRTDGADSLSVILNEAAVKAMRLQNPLNQELTMVWDPSRKLRVIGVVENSVIESPYDPINPLVLAYNPSFENTIIFRLRNGITTQGALAQIQPIFQKFNPAYPFDYQFVNDEYGRKFRQEELVGKLAGVFAVLAIFISCLGLFGLAAHLAEQRTKEVGIRKVLGASFLSVWGLLAREFVWLVGIACLIASPIAAVFLTNWLDNYSYRISLNAWVFVLASGLALLIALLTVSFQGVRAALVNPVKSLRSE</sequence>
<dbReference type="RefSeq" id="WP_164041738.1">
    <property type="nucleotide sequence ID" value="NZ_JAAGNZ010000002.1"/>
</dbReference>
<keyword evidence="2" id="KW-1003">Cell membrane</keyword>
<dbReference type="InterPro" id="IPR025857">
    <property type="entry name" value="MacB_PCD"/>
</dbReference>
<evidence type="ECO:0000313" key="9">
    <source>
        <dbReference type="EMBL" id="NEU69271.1"/>
    </source>
</evidence>
<dbReference type="PANTHER" id="PTHR30572">
    <property type="entry name" value="MEMBRANE COMPONENT OF TRANSPORTER-RELATED"/>
    <property type="match status" value="1"/>
</dbReference>
<accession>A0A6M0IPH4</accession>
<comment type="caution">
    <text evidence="9">The sequence shown here is derived from an EMBL/GenBank/DDBJ whole genome shotgun (WGS) entry which is preliminary data.</text>
</comment>
<dbReference type="AlphaFoldDB" id="A0A6M0IPH4"/>
<feature type="transmembrane region" description="Helical" evidence="6">
    <location>
        <begin position="756"/>
        <end position="778"/>
    </location>
</feature>
<dbReference type="EMBL" id="JAAGNZ010000002">
    <property type="protein sequence ID" value="NEU69271.1"/>
    <property type="molecule type" value="Genomic_DNA"/>
</dbReference>
<feature type="transmembrane region" description="Helical" evidence="6">
    <location>
        <begin position="669"/>
        <end position="693"/>
    </location>
</feature>
<evidence type="ECO:0000256" key="6">
    <source>
        <dbReference type="SAM" id="Phobius"/>
    </source>
</evidence>
<dbReference type="Pfam" id="PF02687">
    <property type="entry name" value="FtsX"/>
    <property type="match status" value="2"/>
</dbReference>
<evidence type="ECO:0000256" key="1">
    <source>
        <dbReference type="ARBA" id="ARBA00004651"/>
    </source>
</evidence>
<feature type="domain" description="ABC3 transporter permease C-terminal" evidence="7">
    <location>
        <begin position="672"/>
        <end position="776"/>
    </location>
</feature>
<feature type="domain" description="MacB-like periplasmic core" evidence="8">
    <location>
        <begin position="432"/>
        <end position="636"/>
    </location>
</feature>
<feature type="domain" description="MacB-like periplasmic core" evidence="8">
    <location>
        <begin position="20"/>
        <end position="243"/>
    </location>
</feature>
<feature type="transmembrane region" description="Helical" evidence="6">
    <location>
        <begin position="334"/>
        <end position="357"/>
    </location>
</feature>
<feature type="transmembrane region" description="Helical" evidence="6">
    <location>
        <begin position="280"/>
        <end position="303"/>
    </location>
</feature>
<dbReference type="Pfam" id="PF12704">
    <property type="entry name" value="MacB_PCD"/>
    <property type="match status" value="2"/>
</dbReference>
<keyword evidence="4 6" id="KW-1133">Transmembrane helix</keyword>
<reference evidence="9 10" key="1">
    <citation type="submission" date="2020-02" db="EMBL/GenBank/DDBJ databases">
        <title>Draft genome sequence of two Spirosoma agri KCTC 52727 and Spirosoma terrae KCTC 52035.</title>
        <authorList>
            <person name="Rojas J."/>
            <person name="Ambika Manirajan B."/>
            <person name="Ratering S."/>
            <person name="Suarez C."/>
            <person name="Schnell S."/>
        </authorList>
    </citation>
    <scope>NUCLEOTIDE SEQUENCE [LARGE SCALE GENOMIC DNA]</scope>
    <source>
        <strain evidence="9 10">KCTC 52727</strain>
    </source>
</reference>
<evidence type="ECO:0000256" key="2">
    <source>
        <dbReference type="ARBA" id="ARBA00022475"/>
    </source>
</evidence>
<dbReference type="InterPro" id="IPR003838">
    <property type="entry name" value="ABC3_permease_C"/>
</dbReference>
<feature type="transmembrane region" description="Helical" evidence="6">
    <location>
        <begin position="700"/>
        <end position="717"/>
    </location>
</feature>